<dbReference type="AlphaFoldDB" id="A0A5B0APB0"/>
<name>A0A5B0APB0_9ACTN</name>
<evidence type="ECO:0000256" key="1">
    <source>
        <dbReference type="ARBA" id="ARBA00007068"/>
    </source>
</evidence>
<feature type="compositionally biased region" description="Basic and acidic residues" evidence="2">
    <location>
        <begin position="1"/>
        <end position="23"/>
    </location>
</feature>
<evidence type="ECO:0000256" key="2">
    <source>
        <dbReference type="SAM" id="MobiDB-lite"/>
    </source>
</evidence>
<feature type="region of interest" description="Disordered" evidence="2">
    <location>
        <begin position="1"/>
        <end position="38"/>
    </location>
</feature>
<dbReference type="GO" id="GO:0004177">
    <property type="term" value="F:aminopeptidase activity"/>
    <property type="evidence" value="ECO:0007669"/>
    <property type="project" value="TreeGrafter"/>
</dbReference>
<dbReference type="EMBL" id="VDFC01000046">
    <property type="protein sequence ID" value="KAA0931848.1"/>
    <property type="molecule type" value="Genomic_DNA"/>
</dbReference>
<proteinExistence type="inferred from homology"/>
<dbReference type="Pfam" id="PF03576">
    <property type="entry name" value="Peptidase_S58"/>
    <property type="match status" value="1"/>
</dbReference>
<dbReference type="InterPro" id="IPR005321">
    <property type="entry name" value="Peptidase_S58_DmpA"/>
</dbReference>
<organism evidence="3 4">
    <name type="scientific">Streptomyces apricus</name>
    <dbReference type="NCBI Taxonomy" id="1828112"/>
    <lineage>
        <taxon>Bacteria</taxon>
        <taxon>Bacillati</taxon>
        <taxon>Actinomycetota</taxon>
        <taxon>Actinomycetes</taxon>
        <taxon>Kitasatosporales</taxon>
        <taxon>Streptomycetaceae</taxon>
        <taxon>Streptomyces</taxon>
    </lineage>
</organism>
<sequence length="415" mass="41748">MRESLHEPSDGPSREDEPWRGDEPLLGSPSGRPPAAARRARALGLGVGDLPTGPHNALTDVPGVRVGHTTLVRPPRVHSGVTAIVPDGVGPGSPLPAGVFAGNGYGKLLGTTQLAELGALETPVLLTSTLSAFRVADALVGWVLERPEGAGVRSLNPVVGECNDGLLSDIRSRPVRAEHVRAALDSACGGPVAEGCVGAGTGMTALGFKAGIGTSSRRVSLAAGREVTLGVLVQANFGGTLRVSGRTVTPADVGVQTQDPPPTTGEAPAADPARTGDAVLAGDAVPAAAPEEGSCMVVVATDAPLDARQLTRLARRAVYGLARAGAAYGHGSGDYGLAFGTRPLGAPAGPSVVADGLLDPLFVAVLDAVEESVLNSLLTATTTTGPHGHTRHPLPAAPLLALLRARQGRPAQAGS</sequence>
<accession>A0A5B0APB0</accession>
<comment type="caution">
    <text evidence="3">The sequence shown here is derived from an EMBL/GenBank/DDBJ whole genome shotgun (WGS) entry which is preliminary data.</text>
</comment>
<feature type="compositionally biased region" description="Low complexity" evidence="2">
    <location>
        <begin position="26"/>
        <end position="37"/>
    </location>
</feature>
<dbReference type="PANTHER" id="PTHR36512">
    <property type="entry name" value="D-AMINOPEPTIDASE"/>
    <property type="match status" value="1"/>
</dbReference>
<evidence type="ECO:0000313" key="3">
    <source>
        <dbReference type="EMBL" id="KAA0931848.1"/>
    </source>
</evidence>
<reference evidence="3 4" key="1">
    <citation type="submission" date="2019-05" db="EMBL/GenBank/DDBJ databases">
        <authorList>
            <person name="Hariharan J."/>
            <person name="Choudoir M.J."/>
            <person name="Diebold P."/>
            <person name="Panke-Buisse K."/>
            <person name="Buckley D.H."/>
        </authorList>
    </citation>
    <scope>NUCLEOTIDE SEQUENCE [LARGE SCALE GENOMIC DNA]</scope>
    <source>
        <strain evidence="3 4">SUN51</strain>
    </source>
</reference>
<protein>
    <submittedName>
        <fullName evidence="3">P1 family peptidase</fullName>
    </submittedName>
</protein>
<dbReference type="OrthoDB" id="9770388at2"/>
<dbReference type="Gene3D" id="3.60.70.12">
    <property type="entry name" value="L-amino peptidase D-ALA esterase/amidase"/>
    <property type="match status" value="1"/>
</dbReference>
<dbReference type="RefSeq" id="WP_149513272.1">
    <property type="nucleotide sequence ID" value="NZ_VDFC01000046.1"/>
</dbReference>
<keyword evidence="4" id="KW-1185">Reference proteome</keyword>
<dbReference type="PANTHER" id="PTHR36512:SF3">
    <property type="entry name" value="BLR5678 PROTEIN"/>
    <property type="match status" value="1"/>
</dbReference>
<comment type="similarity">
    <text evidence="1">Belongs to the peptidase S58 family.</text>
</comment>
<dbReference type="SUPFAM" id="SSF56266">
    <property type="entry name" value="DmpA/ArgJ-like"/>
    <property type="match status" value="1"/>
</dbReference>
<feature type="region of interest" description="Disordered" evidence="2">
    <location>
        <begin position="251"/>
        <end position="274"/>
    </location>
</feature>
<dbReference type="Proteomes" id="UP000324965">
    <property type="component" value="Unassembled WGS sequence"/>
</dbReference>
<dbReference type="InterPro" id="IPR016117">
    <property type="entry name" value="ArgJ-like_dom_sf"/>
</dbReference>
<gene>
    <name evidence="3" type="ORF">FGF04_23565</name>
</gene>
<evidence type="ECO:0000313" key="4">
    <source>
        <dbReference type="Proteomes" id="UP000324965"/>
    </source>
</evidence>